<dbReference type="KEGG" id="adl:AURDEDRAFT_173594"/>
<dbReference type="InParanoid" id="J0WVQ8"/>
<feature type="signal peptide" evidence="1">
    <location>
        <begin position="1"/>
        <end position="21"/>
    </location>
</feature>
<organism evidence="2 3">
    <name type="scientific">Auricularia subglabra (strain TFB-10046 / SS5)</name>
    <name type="common">White-rot fungus</name>
    <name type="synonym">Auricularia delicata (strain TFB10046)</name>
    <dbReference type="NCBI Taxonomy" id="717982"/>
    <lineage>
        <taxon>Eukaryota</taxon>
        <taxon>Fungi</taxon>
        <taxon>Dikarya</taxon>
        <taxon>Basidiomycota</taxon>
        <taxon>Agaricomycotina</taxon>
        <taxon>Agaricomycetes</taxon>
        <taxon>Auriculariales</taxon>
        <taxon>Auriculariaceae</taxon>
        <taxon>Auricularia</taxon>
    </lineage>
</organism>
<evidence type="ECO:0000313" key="3">
    <source>
        <dbReference type="Proteomes" id="UP000006514"/>
    </source>
</evidence>
<protein>
    <submittedName>
        <fullName evidence="2">Uncharacterized protein</fullName>
    </submittedName>
</protein>
<sequence length="193" mass="21498">MLSFKFGFLAALVLAASSVSAQTEEDRKWLESVGWDGTVTPLEEIGTVLWNQTYPDPDPEVEFLQKRATYKGIYICRDINWGEPCGYAQQPLNTCISLGADWWRKISSFGPDAGQKCYLYTSNRCKYFCYDGCDPQGNPPGAPDPCCTDNDPAHNPAFGPVRKPGVSTLAGWTDSKGRQWNDQVASWICYNES</sequence>
<reference evidence="3" key="1">
    <citation type="journal article" date="2012" name="Science">
        <title>The Paleozoic origin of enzymatic lignin decomposition reconstructed from 31 fungal genomes.</title>
        <authorList>
            <person name="Floudas D."/>
            <person name="Binder M."/>
            <person name="Riley R."/>
            <person name="Barry K."/>
            <person name="Blanchette R.A."/>
            <person name="Henrissat B."/>
            <person name="Martinez A.T."/>
            <person name="Otillar R."/>
            <person name="Spatafora J.W."/>
            <person name="Yadav J.S."/>
            <person name="Aerts A."/>
            <person name="Benoit I."/>
            <person name="Boyd A."/>
            <person name="Carlson A."/>
            <person name="Copeland A."/>
            <person name="Coutinho P.M."/>
            <person name="de Vries R.P."/>
            <person name="Ferreira P."/>
            <person name="Findley K."/>
            <person name="Foster B."/>
            <person name="Gaskell J."/>
            <person name="Glotzer D."/>
            <person name="Gorecki P."/>
            <person name="Heitman J."/>
            <person name="Hesse C."/>
            <person name="Hori C."/>
            <person name="Igarashi K."/>
            <person name="Jurgens J.A."/>
            <person name="Kallen N."/>
            <person name="Kersten P."/>
            <person name="Kohler A."/>
            <person name="Kuees U."/>
            <person name="Kumar T.K.A."/>
            <person name="Kuo A."/>
            <person name="LaButti K."/>
            <person name="Larrondo L.F."/>
            <person name="Lindquist E."/>
            <person name="Ling A."/>
            <person name="Lombard V."/>
            <person name="Lucas S."/>
            <person name="Lundell T."/>
            <person name="Martin R."/>
            <person name="McLaughlin D.J."/>
            <person name="Morgenstern I."/>
            <person name="Morin E."/>
            <person name="Murat C."/>
            <person name="Nagy L.G."/>
            <person name="Nolan M."/>
            <person name="Ohm R.A."/>
            <person name="Patyshakuliyeva A."/>
            <person name="Rokas A."/>
            <person name="Ruiz-Duenas F.J."/>
            <person name="Sabat G."/>
            <person name="Salamov A."/>
            <person name="Samejima M."/>
            <person name="Schmutz J."/>
            <person name="Slot J.C."/>
            <person name="St John F."/>
            <person name="Stenlid J."/>
            <person name="Sun H."/>
            <person name="Sun S."/>
            <person name="Syed K."/>
            <person name="Tsang A."/>
            <person name="Wiebenga A."/>
            <person name="Young D."/>
            <person name="Pisabarro A."/>
            <person name="Eastwood D.C."/>
            <person name="Martin F."/>
            <person name="Cullen D."/>
            <person name="Grigoriev I.V."/>
            <person name="Hibbett D.S."/>
        </authorList>
    </citation>
    <scope>NUCLEOTIDE SEQUENCE [LARGE SCALE GENOMIC DNA]</scope>
    <source>
        <strain evidence="3">TFB10046</strain>
    </source>
</reference>
<dbReference type="EMBL" id="JH687843">
    <property type="protein sequence ID" value="EJD37320.1"/>
    <property type="molecule type" value="Genomic_DNA"/>
</dbReference>
<keyword evidence="1" id="KW-0732">Signal</keyword>
<dbReference type="OrthoDB" id="5401396at2759"/>
<name>J0WVQ8_AURST</name>
<dbReference type="AlphaFoldDB" id="J0WVQ8"/>
<dbReference type="eggNOG" id="ENOG502SEZR">
    <property type="taxonomic scope" value="Eukaryota"/>
</dbReference>
<proteinExistence type="predicted"/>
<accession>J0WVQ8</accession>
<evidence type="ECO:0000256" key="1">
    <source>
        <dbReference type="SAM" id="SignalP"/>
    </source>
</evidence>
<dbReference type="Proteomes" id="UP000006514">
    <property type="component" value="Unassembled WGS sequence"/>
</dbReference>
<evidence type="ECO:0000313" key="2">
    <source>
        <dbReference type="EMBL" id="EJD37320.1"/>
    </source>
</evidence>
<gene>
    <name evidence="2" type="ORF">AURDEDRAFT_173594</name>
</gene>
<keyword evidence="3" id="KW-1185">Reference proteome</keyword>
<dbReference type="OMA" id="WICYNES"/>
<feature type="chain" id="PRO_5003741482" evidence="1">
    <location>
        <begin position="22"/>
        <end position="193"/>
    </location>
</feature>